<proteinExistence type="inferred from homology"/>
<evidence type="ECO:0000256" key="14">
    <source>
        <dbReference type="HAMAP-Rule" id="MF_00046"/>
    </source>
</evidence>
<keyword evidence="11 14" id="KW-0131">Cell cycle</keyword>
<organism evidence="18 19">
    <name type="scientific">Brevibacterium luteolum</name>
    <dbReference type="NCBI Taxonomy" id="199591"/>
    <lineage>
        <taxon>Bacteria</taxon>
        <taxon>Bacillati</taxon>
        <taxon>Actinomycetota</taxon>
        <taxon>Actinomycetes</taxon>
        <taxon>Micrococcales</taxon>
        <taxon>Brevibacteriaceae</taxon>
        <taxon>Brevibacterium</taxon>
    </lineage>
</organism>
<evidence type="ECO:0000256" key="8">
    <source>
        <dbReference type="ARBA" id="ARBA00022840"/>
    </source>
</evidence>
<dbReference type="Pfam" id="PF08245">
    <property type="entry name" value="Mur_ligase_M"/>
    <property type="match status" value="1"/>
</dbReference>
<comment type="similarity">
    <text evidence="14">Belongs to the MurCDEF family.</text>
</comment>
<accession>A0A2N6PL98</accession>
<feature type="binding site" evidence="14">
    <location>
        <begin position="122"/>
        <end position="128"/>
    </location>
    <ligand>
        <name>ATP</name>
        <dbReference type="ChEBI" id="CHEBI:30616"/>
    </ligand>
</feature>
<keyword evidence="19" id="KW-1185">Reference proteome</keyword>
<comment type="catalytic activity">
    <reaction evidence="13 14">
        <text>UDP-N-acetyl-alpha-D-muramate + L-alanine + ATP = UDP-N-acetyl-alpha-D-muramoyl-L-alanine + ADP + phosphate + H(+)</text>
        <dbReference type="Rhea" id="RHEA:23372"/>
        <dbReference type="ChEBI" id="CHEBI:15378"/>
        <dbReference type="ChEBI" id="CHEBI:30616"/>
        <dbReference type="ChEBI" id="CHEBI:43474"/>
        <dbReference type="ChEBI" id="CHEBI:57972"/>
        <dbReference type="ChEBI" id="CHEBI:70757"/>
        <dbReference type="ChEBI" id="CHEBI:83898"/>
        <dbReference type="ChEBI" id="CHEBI:456216"/>
        <dbReference type="EC" id="6.3.2.8"/>
    </reaction>
</comment>
<dbReference type="HAMAP" id="MF_00046">
    <property type="entry name" value="MurC"/>
    <property type="match status" value="1"/>
</dbReference>
<evidence type="ECO:0000256" key="11">
    <source>
        <dbReference type="ARBA" id="ARBA00023306"/>
    </source>
</evidence>
<comment type="pathway">
    <text evidence="2 14">Cell wall biogenesis; peptidoglycan biosynthesis.</text>
</comment>
<keyword evidence="7 14" id="KW-0547">Nucleotide-binding</keyword>
<evidence type="ECO:0000259" key="15">
    <source>
        <dbReference type="Pfam" id="PF01225"/>
    </source>
</evidence>
<dbReference type="GO" id="GO:0008360">
    <property type="term" value="P:regulation of cell shape"/>
    <property type="evidence" value="ECO:0007669"/>
    <property type="project" value="UniProtKB-KW"/>
</dbReference>
<comment type="function">
    <text evidence="14">Cell wall formation.</text>
</comment>
<dbReference type="Gene3D" id="3.40.50.720">
    <property type="entry name" value="NAD(P)-binding Rossmann-like Domain"/>
    <property type="match status" value="1"/>
</dbReference>
<dbReference type="GO" id="GO:0009252">
    <property type="term" value="P:peptidoglycan biosynthetic process"/>
    <property type="evidence" value="ECO:0007669"/>
    <property type="project" value="UniProtKB-UniRule"/>
</dbReference>
<dbReference type="GO" id="GO:0051301">
    <property type="term" value="P:cell division"/>
    <property type="evidence" value="ECO:0007669"/>
    <property type="project" value="UniProtKB-KW"/>
</dbReference>
<dbReference type="Pfam" id="PF01225">
    <property type="entry name" value="Mur_ligase"/>
    <property type="match status" value="1"/>
</dbReference>
<keyword evidence="12 14" id="KW-0961">Cell wall biogenesis/degradation</keyword>
<dbReference type="Proteomes" id="UP000235703">
    <property type="component" value="Unassembled WGS sequence"/>
</dbReference>
<dbReference type="InterPro" id="IPR004101">
    <property type="entry name" value="Mur_ligase_C"/>
</dbReference>
<keyword evidence="6 14" id="KW-0132">Cell division</keyword>
<gene>
    <name evidence="14" type="primary">murC</name>
    <name evidence="18" type="ORF">CJ198_02845</name>
</gene>
<keyword evidence="10 14" id="KW-0573">Peptidoglycan synthesis</keyword>
<evidence type="ECO:0000313" key="19">
    <source>
        <dbReference type="Proteomes" id="UP000235703"/>
    </source>
</evidence>
<dbReference type="OrthoDB" id="9804126at2"/>
<evidence type="ECO:0000256" key="5">
    <source>
        <dbReference type="ARBA" id="ARBA00022598"/>
    </source>
</evidence>
<keyword evidence="9 14" id="KW-0133">Cell shape</keyword>
<keyword evidence="8 14" id="KW-0067">ATP-binding</keyword>
<dbReference type="GO" id="GO:0005737">
    <property type="term" value="C:cytoplasm"/>
    <property type="evidence" value="ECO:0007669"/>
    <property type="project" value="UniProtKB-SubCell"/>
</dbReference>
<dbReference type="GO" id="GO:0071555">
    <property type="term" value="P:cell wall organization"/>
    <property type="evidence" value="ECO:0007669"/>
    <property type="project" value="UniProtKB-KW"/>
</dbReference>
<keyword evidence="4 14" id="KW-0963">Cytoplasm</keyword>
<dbReference type="SUPFAM" id="SSF51984">
    <property type="entry name" value="MurCD N-terminal domain"/>
    <property type="match status" value="1"/>
</dbReference>
<protein>
    <recommendedName>
        <fullName evidence="3 14">UDP-N-acetylmuramate--L-alanine ligase</fullName>
        <ecNumber evidence="3 14">6.3.2.8</ecNumber>
    </recommendedName>
    <alternativeName>
        <fullName evidence="14">UDP-N-acetylmuramoyl-L-alanine synthetase</fullName>
    </alternativeName>
</protein>
<evidence type="ECO:0000259" key="17">
    <source>
        <dbReference type="Pfam" id="PF08245"/>
    </source>
</evidence>
<dbReference type="Gene3D" id="3.90.190.20">
    <property type="entry name" value="Mur ligase, C-terminal domain"/>
    <property type="match status" value="1"/>
</dbReference>
<dbReference type="PANTHER" id="PTHR43445:SF3">
    <property type="entry name" value="UDP-N-ACETYLMURAMATE--L-ALANINE LIGASE"/>
    <property type="match status" value="1"/>
</dbReference>
<dbReference type="InterPro" id="IPR013221">
    <property type="entry name" value="Mur_ligase_cen"/>
</dbReference>
<dbReference type="GO" id="GO:0008763">
    <property type="term" value="F:UDP-N-acetylmuramate-L-alanine ligase activity"/>
    <property type="evidence" value="ECO:0007669"/>
    <property type="project" value="UniProtKB-UniRule"/>
</dbReference>
<evidence type="ECO:0000259" key="16">
    <source>
        <dbReference type="Pfam" id="PF02875"/>
    </source>
</evidence>
<name>A0A2N6PL98_9MICO</name>
<dbReference type="AlphaFoldDB" id="A0A2N6PL98"/>
<evidence type="ECO:0000313" key="18">
    <source>
        <dbReference type="EMBL" id="PMB99470.1"/>
    </source>
</evidence>
<evidence type="ECO:0000256" key="12">
    <source>
        <dbReference type="ARBA" id="ARBA00023316"/>
    </source>
</evidence>
<evidence type="ECO:0000256" key="3">
    <source>
        <dbReference type="ARBA" id="ARBA00012211"/>
    </source>
</evidence>
<feature type="domain" description="Mur ligase central" evidence="17">
    <location>
        <begin position="120"/>
        <end position="302"/>
    </location>
</feature>
<dbReference type="Gene3D" id="3.40.1190.10">
    <property type="entry name" value="Mur-like, catalytic domain"/>
    <property type="match status" value="1"/>
</dbReference>
<dbReference type="NCBIfam" id="TIGR01082">
    <property type="entry name" value="murC"/>
    <property type="match status" value="1"/>
</dbReference>
<dbReference type="InterPro" id="IPR000713">
    <property type="entry name" value="Mur_ligase_N"/>
</dbReference>
<comment type="subcellular location">
    <subcellularLocation>
        <location evidence="1 14">Cytoplasm</location>
    </subcellularLocation>
</comment>
<sequence length="470" mass="48300">MAAAPDTPIIPAAELGRVHFIGIGGAGMSGIARIMLMRGMTVTGSDAKDSSVVAALRALGAQIAIGQRAENIADVDTVVVSSAIRQDNPELAAARDKGLRIIHRSAALAGLMHARTTVAIAGTHGKTTTTSMTTVALQAGGGDPSFVIGGVLTASGTNAHDGSGEAFIAEADESDGSFLLYEPAVAVITNAEADHLDHYGDWAGVRQAFVDFASHVRSRGGVLIACADDAGSREIAAQAAAEGTTVVTYGFSETADVPITDLRPGEVGTAFTATLDGRDLDVELQQPGAYNAANATAALCVVHHLGGDLDAAVTGLAGFGGTRRRFELRGTAHGVRVYDDYAHHPTEVSAVLTAARSVVAPGGRVHAIFQPHLFSRTQNFKEEFGQALGIADEAIVLDVFPAREDPIPGVTGAIVAEEVPHDNATFLPAFSDAVPTVVSRVQPGDIVITIGAGDVTILGPEIVAALETAW</sequence>
<evidence type="ECO:0000256" key="6">
    <source>
        <dbReference type="ARBA" id="ARBA00022618"/>
    </source>
</evidence>
<evidence type="ECO:0000256" key="2">
    <source>
        <dbReference type="ARBA" id="ARBA00004752"/>
    </source>
</evidence>
<dbReference type="InterPro" id="IPR036565">
    <property type="entry name" value="Mur-like_cat_sf"/>
</dbReference>
<dbReference type="UniPathway" id="UPA00219"/>
<dbReference type="InterPro" id="IPR036615">
    <property type="entry name" value="Mur_ligase_C_dom_sf"/>
</dbReference>
<dbReference type="InterPro" id="IPR005758">
    <property type="entry name" value="UDP-N-AcMur_Ala_ligase_MurC"/>
</dbReference>
<dbReference type="SUPFAM" id="SSF53623">
    <property type="entry name" value="MurD-like peptide ligases, catalytic domain"/>
    <property type="match status" value="1"/>
</dbReference>
<dbReference type="GO" id="GO:0005524">
    <property type="term" value="F:ATP binding"/>
    <property type="evidence" value="ECO:0007669"/>
    <property type="project" value="UniProtKB-UniRule"/>
</dbReference>
<evidence type="ECO:0000256" key="1">
    <source>
        <dbReference type="ARBA" id="ARBA00004496"/>
    </source>
</evidence>
<dbReference type="RefSeq" id="WP_102160545.1">
    <property type="nucleotide sequence ID" value="NZ_PNFZ01000001.1"/>
</dbReference>
<feature type="domain" description="Mur ligase N-terminal catalytic" evidence="15">
    <location>
        <begin position="18"/>
        <end position="115"/>
    </location>
</feature>
<evidence type="ECO:0000256" key="9">
    <source>
        <dbReference type="ARBA" id="ARBA00022960"/>
    </source>
</evidence>
<keyword evidence="5 14" id="KW-0436">Ligase</keyword>
<evidence type="ECO:0000256" key="10">
    <source>
        <dbReference type="ARBA" id="ARBA00022984"/>
    </source>
</evidence>
<evidence type="ECO:0000256" key="4">
    <source>
        <dbReference type="ARBA" id="ARBA00022490"/>
    </source>
</evidence>
<comment type="caution">
    <text evidence="18">The sequence shown here is derived from an EMBL/GenBank/DDBJ whole genome shotgun (WGS) entry which is preliminary data.</text>
</comment>
<dbReference type="SUPFAM" id="SSF53244">
    <property type="entry name" value="MurD-like peptide ligases, peptide-binding domain"/>
    <property type="match status" value="1"/>
</dbReference>
<evidence type="ECO:0000256" key="13">
    <source>
        <dbReference type="ARBA" id="ARBA00047833"/>
    </source>
</evidence>
<feature type="domain" description="Mur ligase C-terminal" evidence="16">
    <location>
        <begin position="324"/>
        <end position="453"/>
    </location>
</feature>
<dbReference type="EC" id="6.3.2.8" evidence="3 14"/>
<evidence type="ECO:0000256" key="7">
    <source>
        <dbReference type="ARBA" id="ARBA00022741"/>
    </source>
</evidence>
<dbReference type="InterPro" id="IPR050061">
    <property type="entry name" value="MurCDEF_pg_biosynth"/>
</dbReference>
<dbReference type="PANTHER" id="PTHR43445">
    <property type="entry name" value="UDP-N-ACETYLMURAMATE--L-ALANINE LIGASE-RELATED"/>
    <property type="match status" value="1"/>
</dbReference>
<dbReference type="EMBL" id="PNFZ01000001">
    <property type="protein sequence ID" value="PMB99470.1"/>
    <property type="molecule type" value="Genomic_DNA"/>
</dbReference>
<reference evidence="18 19" key="1">
    <citation type="submission" date="2017-09" db="EMBL/GenBank/DDBJ databases">
        <title>Bacterial strain isolated from the female urinary microbiota.</title>
        <authorList>
            <person name="Thomas-White K."/>
            <person name="Kumar N."/>
            <person name="Forster S."/>
            <person name="Putonti C."/>
            <person name="Lawley T."/>
            <person name="Wolfe A.J."/>
        </authorList>
    </citation>
    <scope>NUCLEOTIDE SEQUENCE [LARGE SCALE GENOMIC DNA]</scope>
    <source>
        <strain evidence="18 19">UMB0680</strain>
    </source>
</reference>
<dbReference type="Pfam" id="PF02875">
    <property type="entry name" value="Mur_ligase_C"/>
    <property type="match status" value="1"/>
</dbReference>